<evidence type="ECO:0000256" key="4">
    <source>
        <dbReference type="ARBA" id="ARBA00022692"/>
    </source>
</evidence>
<dbReference type="PRINTS" id="PR01837">
    <property type="entry name" value="MGTCSAPBPROT"/>
</dbReference>
<keyword evidence="6 7" id="KW-0472">Membrane</keyword>
<dbReference type="PANTHER" id="PTHR33778">
    <property type="entry name" value="PROTEIN MGTC"/>
    <property type="match status" value="1"/>
</dbReference>
<feature type="transmembrane region" description="Helical" evidence="7">
    <location>
        <begin position="80"/>
        <end position="109"/>
    </location>
</feature>
<sequence>MGYLIGYERKNREKNAGMRTHAIVCMGSALIMIVSKYSFRDIPDYDASRVAAQIVSGIGFLGAGIIFIRNNAVSGLTTAAGIWATAGVGMAIGAGSCLLGICSGVLIVITQMVLHMTSFLTAEPYRGFLKVTTGDYEQVIEELRQQFRRERIREVNVKITKNKAKEETKVEFDLLFPPQYEKNQLIYELAKDERIHGVSG</sequence>
<evidence type="ECO:0000256" key="6">
    <source>
        <dbReference type="ARBA" id="ARBA00023136"/>
    </source>
</evidence>
<evidence type="ECO:0000313" key="9">
    <source>
        <dbReference type="EMBL" id="HJB07536.1"/>
    </source>
</evidence>
<evidence type="ECO:0000259" key="8">
    <source>
        <dbReference type="Pfam" id="PF02308"/>
    </source>
</evidence>
<evidence type="ECO:0000256" key="5">
    <source>
        <dbReference type="ARBA" id="ARBA00022989"/>
    </source>
</evidence>
<dbReference type="AlphaFoldDB" id="A0A9D2RLJ9"/>
<dbReference type="Proteomes" id="UP000886804">
    <property type="component" value="Unassembled WGS sequence"/>
</dbReference>
<comment type="subcellular location">
    <subcellularLocation>
        <location evidence="1">Cell membrane</location>
        <topology evidence="1">Multi-pass membrane protein</topology>
    </subcellularLocation>
</comment>
<reference evidence="9" key="2">
    <citation type="submission" date="2021-04" db="EMBL/GenBank/DDBJ databases">
        <authorList>
            <person name="Gilroy R."/>
        </authorList>
    </citation>
    <scope>NUCLEOTIDE SEQUENCE</scope>
    <source>
        <strain evidence="9">CHK188-4685</strain>
    </source>
</reference>
<organism evidence="9 10">
    <name type="scientific">Candidatus Enterocloster faecavium</name>
    <dbReference type="NCBI Taxonomy" id="2838560"/>
    <lineage>
        <taxon>Bacteria</taxon>
        <taxon>Bacillati</taxon>
        <taxon>Bacillota</taxon>
        <taxon>Clostridia</taxon>
        <taxon>Lachnospirales</taxon>
        <taxon>Lachnospiraceae</taxon>
        <taxon>Enterocloster</taxon>
    </lineage>
</organism>
<feature type="domain" description="MgtC/SapB/SrpB/YhiD N-terminal" evidence="8">
    <location>
        <begin position="1"/>
        <end position="115"/>
    </location>
</feature>
<keyword evidence="3" id="KW-1003">Cell membrane</keyword>
<comment type="similarity">
    <text evidence="2">Belongs to the MgtC/SapB family.</text>
</comment>
<dbReference type="InterPro" id="IPR003416">
    <property type="entry name" value="MgtC/SapB/SrpB/YhiD_fam"/>
</dbReference>
<dbReference type="Pfam" id="PF02308">
    <property type="entry name" value="MgtC"/>
    <property type="match status" value="1"/>
</dbReference>
<keyword evidence="5 7" id="KW-1133">Transmembrane helix</keyword>
<accession>A0A9D2RLJ9</accession>
<evidence type="ECO:0000256" key="2">
    <source>
        <dbReference type="ARBA" id="ARBA00009298"/>
    </source>
</evidence>
<protein>
    <submittedName>
        <fullName evidence="9">MgtC/SapB family protein</fullName>
    </submittedName>
</protein>
<dbReference type="GO" id="GO:0005886">
    <property type="term" value="C:plasma membrane"/>
    <property type="evidence" value="ECO:0007669"/>
    <property type="project" value="UniProtKB-SubCell"/>
</dbReference>
<dbReference type="PANTHER" id="PTHR33778:SF1">
    <property type="entry name" value="MAGNESIUM TRANSPORTER YHID-RELATED"/>
    <property type="match status" value="1"/>
</dbReference>
<comment type="caution">
    <text evidence="9">The sequence shown here is derived from an EMBL/GenBank/DDBJ whole genome shotgun (WGS) entry which is preliminary data.</text>
</comment>
<dbReference type="InterPro" id="IPR049177">
    <property type="entry name" value="MgtC_SapB_SrpB_YhiD_N"/>
</dbReference>
<feature type="transmembrane region" description="Helical" evidence="7">
    <location>
        <begin position="50"/>
        <end position="68"/>
    </location>
</feature>
<proteinExistence type="inferred from homology"/>
<evidence type="ECO:0000313" key="10">
    <source>
        <dbReference type="Proteomes" id="UP000886804"/>
    </source>
</evidence>
<evidence type="ECO:0000256" key="7">
    <source>
        <dbReference type="SAM" id="Phobius"/>
    </source>
</evidence>
<dbReference type="EMBL" id="DWYS01000081">
    <property type="protein sequence ID" value="HJB07536.1"/>
    <property type="molecule type" value="Genomic_DNA"/>
</dbReference>
<gene>
    <name evidence="9" type="ORF">H9716_06660</name>
</gene>
<reference evidence="9" key="1">
    <citation type="journal article" date="2021" name="PeerJ">
        <title>Extensive microbial diversity within the chicken gut microbiome revealed by metagenomics and culture.</title>
        <authorList>
            <person name="Gilroy R."/>
            <person name="Ravi A."/>
            <person name="Getino M."/>
            <person name="Pursley I."/>
            <person name="Horton D.L."/>
            <person name="Alikhan N.F."/>
            <person name="Baker D."/>
            <person name="Gharbi K."/>
            <person name="Hall N."/>
            <person name="Watson M."/>
            <person name="Adriaenssens E.M."/>
            <person name="Foster-Nyarko E."/>
            <person name="Jarju S."/>
            <person name="Secka A."/>
            <person name="Antonio M."/>
            <person name="Oren A."/>
            <person name="Chaudhuri R.R."/>
            <person name="La Ragione R."/>
            <person name="Hildebrand F."/>
            <person name="Pallen M.J."/>
        </authorList>
    </citation>
    <scope>NUCLEOTIDE SEQUENCE</scope>
    <source>
        <strain evidence="9">CHK188-4685</strain>
    </source>
</reference>
<keyword evidence="4 7" id="KW-0812">Transmembrane</keyword>
<name>A0A9D2RLJ9_9FIRM</name>
<feature type="transmembrane region" description="Helical" evidence="7">
    <location>
        <begin position="20"/>
        <end position="38"/>
    </location>
</feature>
<evidence type="ECO:0000256" key="1">
    <source>
        <dbReference type="ARBA" id="ARBA00004651"/>
    </source>
</evidence>
<evidence type="ECO:0000256" key="3">
    <source>
        <dbReference type="ARBA" id="ARBA00022475"/>
    </source>
</evidence>